<dbReference type="InterPro" id="IPR006860">
    <property type="entry name" value="FecR"/>
</dbReference>
<accession>A0ABU5QKR1</accession>
<proteinExistence type="predicted"/>
<dbReference type="PANTHER" id="PTHR30273">
    <property type="entry name" value="PERIPLASMIC SIGNAL SENSOR AND SIGMA FACTOR ACTIVATOR FECR-RELATED"/>
    <property type="match status" value="1"/>
</dbReference>
<evidence type="ECO:0000259" key="2">
    <source>
        <dbReference type="Pfam" id="PF16344"/>
    </source>
</evidence>
<dbReference type="InterPro" id="IPR012373">
    <property type="entry name" value="Ferrdict_sens_TM"/>
</dbReference>
<dbReference type="Gene3D" id="2.60.120.1440">
    <property type="match status" value="1"/>
</dbReference>
<dbReference type="RefSeq" id="WP_323248151.1">
    <property type="nucleotide sequence ID" value="NZ_JAYFUL010000008.1"/>
</dbReference>
<gene>
    <name evidence="3" type="ORF">VB264_07600</name>
</gene>
<organism evidence="3 4">
    <name type="scientific">Arcicella aquatica</name>
    <dbReference type="NCBI Taxonomy" id="217141"/>
    <lineage>
        <taxon>Bacteria</taxon>
        <taxon>Pseudomonadati</taxon>
        <taxon>Bacteroidota</taxon>
        <taxon>Cytophagia</taxon>
        <taxon>Cytophagales</taxon>
        <taxon>Flectobacillaceae</taxon>
        <taxon>Arcicella</taxon>
    </lineage>
</organism>
<evidence type="ECO:0000313" key="4">
    <source>
        <dbReference type="Proteomes" id="UP001304671"/>
    </source>
</evidence>
<dbReference type="Proteomes" id="UP001304671">
    <property type="component" value="Unassembled WGS sequence"/>
</dbReference>
<comment type="caution">
    <text evidence="3">The sequence shown here is derived from an EMBL/GenBank/DDBJ whole genome shotgun (WGS) entry which is preliminary data.</text>
</comment>
<feature type="domain" description="Protein FecR C-terminal" evidence="2">
    <location>
        <begin position="290"/>
        <end position="358"/>
    </location>
</feature>
<dbReference type="Gene3D" id="3.55.50.30">
    <property type="match status" value="1"/>
</dbReference>
<name>A0ABU5QKR1_9BACT</name>
<dbReference type="EMBL" id="JAYFUL010000008">
    <property type="protein sequence ID" value="MEA5257643.1"/>
    <property type="molecule type" value="Genomic_DNA"/>
</dbReference>
<evidence type="ECO:0000259" key="1">
    <source>
        <dbReference type="Pfam" id="PF04773"/>
    </source>
</evidence>
<keyword evidence="4" id="KW-1185">Reference proteome</keyword>
<evidence type="ECO:0000313" key="3">
    <source>
        <dbReference type="EMBL" id="MEA5257643.1"/>
    </source>
</evidence>
<reference evidence="3 4" key="1">
    <citation type="submission" date="2023-12" db="EMBL/GenBank/DDBJ databases">
        <title>Novel species of the genus Arcicella isolated from rivers.</title>
        <authorList>
            <person name="Lu H."/>
        </authorList>
    </citation>
    <scope>NUCLEOTIDE SEQUENCE [LARGE SCALE GENOMIC DNA]</scope>
    <source>
        <strain evidence="3 4">LMG 21963</strain>
    </source>
</reference>
<sequence>MNYSEFDTIDFVKDDFFCRWVQNPDKHTNEFWQDFLQENPEKKAMIMEAKSMIKTLASIQNTSIDEDASVAKIWQGVESEMEVSETPNNWGRYLWQLAASVTLLIGLGWWMNYQKESDKIFDIPQLSARNTSIAFIEKENTSDQPMSVMMADGSEIVLAKNAKIRYPKVFEADKREVFLVGEAFFEVTKNPKRPFLIYTKKLITKVLGTSFTIKANPETEEERVVVKTGRVSVVSQLESNTIEKGVHFSEANGIVVTPNQEAIYSSSTAKLMKKIVTTPTILTTTLQKQEFIYKNASLAKVFTDLEKAYGIKIIYDENLFEECTINGNLSDETMFDKLNSIAKITGIDYQVVDAQIIVSGKGCE</sequence>
<dbReference type="Pfam" id="PF16344">
    <property type="entry name" value="FecR_C"/>
    <property type="match status" value="1"/>
</dbReference>
<feature type="domain" description="FecR protein" evidence="1">
    <location>
        <begin position="143"/>
        <end position="231"/>
    </location>
</feature>
<dbReference type="PANTHER" id="PTHR30273:SF2">
    <property type="entry name" value="PROTEIN FECR"/>
    <property type="match status" value="1"/>
</dbReference>
<dbReference type="InterPro" id="IPR032508">
    <property type="entry name" value="FecR_C"/>
</dbReference>
<dbReference type="PIRSF" id="PIRSF018266">
    <property type="entry name" value="FecR"/>
    <property type="match status" value="1"/>
</dbReference>
<dbReference type="Pfam" id="PF04773">
    <property type="entry name" value="FecR"/>
    <property type="match status" value="1"/>
</dbReference>
<protein>
    <submittedName>
        <fullName evidence="3">FecR family protein</fullName>
    </submittedName>
</protein>